<organism evidence="1 2">
    <name type="scientific">Cotesia glomerata</name>
    <name type="common">Lepidopteran parasitic wasp</name>
    <name type="synonym">Apanteles glomeratus</name>
    <dbReference type="NCBI Taxonomy" id="32391"/>
    <lineage>
        <taxon>Eukaryota</taxon>
        <taxon>Metazoa</taxon>
        <taxon>Ecdysozoa</taxon>
        <taxon>Arthropoda</taxon>
        <taxon>Hexapoda</taxon>
        <taxon>Insecta</taxon>
        <taxon>Pterygota</taxon>
        <taxon>Neoptera</taxon>
        <taxon>Endopterygota</taxon>
        <taxon>Hymenoptera</taxon>
        <taxon>Apocrita</taxon>
        <taxon>Ichneumonoidea</taxon>
        <taxon>Braconidae</taxon>
        <taxon>Microgastrinae</taxon>
        <taxon>Cotesia</taxon>
    </lineage>
</organism>
<dbReference type="Proteomes" id="UP000826195">
    <property type="component" value="Unassembled WGS sequence"/>
</dbReference>
<dbReference type="EMBL" id="JAHXZJ010000375">
    <property type="protein sequence ID" value="KAH0559200.1"/>
    <property type="molecule type" value="Genomic_DNA"/>
</dbReference>
<dbReference type="AlphaFoldDB" id="A0AAV7ITN1"/>
<evidence type="ECO:0000313" key="2">
    <source>
        <dbReference type="Proteomes" id="UP000826195"/>
    </source>
</evidence>
<comment type="caution">
    <text evidence="1">The sequence shown here is derived from an EMBL/GenBank/DDBJ whole genome shotgun (WGS) entry which is preliminary data.</text>
</comment>
<keyword evidence="2" id="KW-1185">Reference proteome</keyword>
<gene>
    <name evidence="1" type="ORF">KQX54_001746</name>
</gene>
<sequence>MVPSKTNPVENNSSPRDILSFRGTVLAKKLDNTSGVIRVVQAILDVLGKLDFSAIEASRFSDKMLDKVSPYVTFTFVRFKVL</sequence>
<evidence type="ECO:0000313" key="1">
    <source>
        <dbReference type="EMBL" id="KAH0559200.1"/>
    </source>
</evidence>
<protein>
    <submittedName>
        <fullName evidence="1">Uncharacterized protein</fullName>
    </submittedName>
</protein>
<accession>A0AAV7ITN1</accession>
<name>A0AAV7ITN1_COTGL</name>
<reference evidence="1 2" key="1">
    <citation type="journal article" date="2021" name="J. Hered.">
        <title>A chromosome-level genome assembly of the parasitoid wasp, Cotesia glomerata (Hymenoptera: Braconidae).</title>
        <authorList>
            <person name="Pinto B.J."/>
            <person name="Weis J.J."/>
            <person name="Gamble T."/>
            <person name="Ode P.J."/>
            <person name="Paul R."/>
            <person name="Zaspel J.M."/>
        </authorList>
    </citation>
    <scope>NUCLEOTIDE SEQUENCE [LARGE SCALE GENOMIC DNA]</scope>
    <source>
        <strain evidence="1">CgM1</strain>
    </source>
</reference>
<proteinExistence type="predicted"/>